<dbReference type="Proteomes" id="UP000023152">
    <property type="component" value="Unassembled WGS sequence"/>
</dbReference>
<dbReference type="EMBL" id="ASPP01046108">
    <property type="protein sequence ID" value="ETN98664.1"/>
    <property type="molecule type" value="Genomic_DNA"/>
</dbReference>
<dbReference type="AlphaFoldDB" id="X6LD23"/>
<evidence type="ECO:0000313" key="2">
    <source>
        <dbReference type="Proteomes" id="UP000023152"/>
    </source>
</evidence>
<comment type="caution">
    <text evidence="1">The sequence shown here is derived from an EMBL/GenBank/DDBJ whole genome shotgun (WGS) entry which is preliminary data.</text>
</comment>
<reference evidence="1 2" key="1">
    <citation type="journal article" date="2013" name="Curr. Biol.">
        <title>The Genome of the Foraminiferan Reticulomyxa filosa.</title>
        <authorList>
            <person name="Glockner G."/>
            <person name="Hulsmann N."/>
            <person name="Schleicher M."/>
            <person name="Noegel A.A."/>
            <person name="Eichinger L."/>
            <person name="Gallinger C."/>
            <person name="Pawlowski J."/>
            <person name="Sierra R."/>
            <person name="Euteneuer U."/>
            <person name="Pillet L."/>
            <person name="Moustafa A."/>
            <person name="Platzer M."/>
            <person name="Groth M."/>
            <person name="Szafranski K."/>
            <person name="Schliwa M."/>
        </authorList>
    </citation>
    <scope>NUCLEOTIDE SEQUENCE [LARGE SCALE GENOMIC DNA]</scope>
</reference>
<evidence type="ECO:0000313" key="1">
    <source>
        <dbReference type="EMBL" id="ETN98664.1"/>
    </source>
</evidence>
<proteinExistence type="predicted"/>
<keyword evidence="2" id="KW-1185">Reference proteome</keyword>
<protein>
    <submittedName>
        <fullName evidence="1">Uncharacterized protein</fullName>
    </submittedName>
</protein>
<accession>X6LD23</accession>
<dbReference type="OrthoDB" id="7614088at2759"/>
<organism evidence="1 2">
    <name type="scientific">Reticulomyxa filosa</name>
    <dbReference type="NCBI Taxonomy" id="46433"/>
    <lineage>
        <taxon>Eukaryota</taxon>
        <taxon>Sar</taxon>
        <taxon>Rhizaria</taxon>
        <taxon>Retaria</taxon>
        <taxon>Foraminifera</taxon>
        <taxon>Monothalamids</taxon>
        <taxon>Reticulomyxidae</taxon>
        <taxon>Reticulomyxa</taxon>
    </lineage>
</organism>
<sequence>AIHQYFASIEQRYKHGISSMDVDEIRTALDVMQVVGNDTNDLLGKINMFMRNNNAGLNANFKTYSDMLMDLDLQLKKMTEEIVNKGIINDKTKTNDTARNRYFKALKGQLDFLQHLVQQQQQQQSKSHLHNCKQLVDNCFLTLETQVNEHTKKIEKHLKWSPIDCDNINLCYNCFLSMKKNLILTSVVKSQLDNLENLVLDRVQQLKKESVDNPQAENVIPKLIAMKIMSVHIFSFKDDINKHIDEVLGVYKEKNKGGICIPKLALLLEKDRAGIGEMIVAEHAVFKGYSVSLFNVKTKSHGVDYVLEKLDIKGNKTDLTKLKTKYLEFDGKEHSFFLSHHSGQ</sequence>
<gene>
    <name evidence="1" type="ORF">RFI_38828</name>
</gene>
<name>X6LD23_RETFI</name>
<feature type="non-terminal residue" evidence="1">
    <location>
        <position position="1"/>
    </location>
</feature>